<evidence type="ECO:0000259" key="6">
    <source>
        <dbReference type="SMART" id="SM00822"/>
    </source>
</evidence>
<dbReference type="Gene3D" id="3.40.50.720">
    <property type="entry name" value="NAD(P)-binding Rossmann-like Domain"/>
    <property type="match status" value="1"/>
</dbReference>
<sequence>MTVLPHLLGKTVAITGGAGGIGFAIATRFAREGASVVLLGRNEEKLQEGLGYLKGIAPFPHLDLSNSSPEPEPIIPPPPSSRRGFGNEIITEQQRRQQAIDALNPPKREHSYLVHDVRELDSWNHVGDTHPDINILVNCAGISQTAALTRLQPAEAREIMDTNLRGAVWGCKVIGRKMAGARRLFRVGIGGDSIINVSSLLAVTGCHGTSVYAASKAGLLGLTTALANEYGRVGIRVNAILPGYITTEMTRDLPSESLINKIPLRRFGTPDEVADAAAFLAKNLYANNCMLALDGGRSAT</sequence>
<feature type="region of interest" description="Disordered" evidence="5">
    <location>
        <begin position="66"/>
        <end position="85"/>
    </location>
</feature>
<dbReference type="Pfam" id="PF00106">
    <property type="entry name" value="adh_short"/>
    <property type="match status" value="1"/>
</dbReference>
<dbReference type="PANTHER" id="PTHR42760:SF133">
    <property type="entry name" value="3-OXOACYL-[ACYL-CARRIER-PROTEIN] REDUCTASE"/>
    <property type="match status" value="1"/>
</dbReference>
<dbReference type="EMBL" id="JAUEPO010000005">
    <property type="protein sequence ID" value="KAK3320611.1"/>
    <property type="molecule type" value="Genomic_DNA"/>
</dbReference>
<dbReference type="InterPro" id="IPR020904">
    <property type="entry name" value="Sc_DH/Rdtase_CS"/>
</dbReference>
<evidence type="ECO:0000256" key="4">
    <source>
        <dbReference type="RuleBase" id="RU000363"/>
    </source>
</evidence>
<evidence type="ECO:0000256" key="3">
    <source>
        <dbReference type="ARBA" id="ARBA00023002"/>
    </source>
</evidence>
<evidence type="ECO:0000256" key="5">
    <source>
        <dbReference type="SAM" id="MobiDB-lite"/>
    </source>
</evidence>
<dbReference type="PRINTS" id="PR00081">
    <property type="entry name" value="GDHRDH"/>
</dbReference>
<dbReference type="Pfam" id="PF13561">
    <property type="entry name" value="adh_short_C2"/>
    <property type="match status" value="1"/>
</dbReference>
<dbReference type="PRINTS" id="PR00080">
    <property type="entry name" value="SDRFAMILY"/>
</dbReference>
<keyword evidence="8" id="KW-1185">Reference proteome</keyword>
<evidence type="ECO:0000313" key="7">
    <source>
        <dbReference type="EMBL" id="KAK3320611.1"/>
    </source>
</evidence>
<keyword evidence="2" id="KW-0521">NADP</keyword>
<keyword evidence="3" id="KW-0560">Oxidoreductase</keyword>
<dbReference type="InterPro" id="IPR036291">
    <property type="entry name" value="NAD(P)-bd_dom_sf"/>
</dbReference>
<proteinExistence type="inferred from homology"/>
<organism evidence="7 8">
    <name type="scientific">Cercophora scortea</name>
    <dbReference type="NCBI Taxonomy" id="314031"/>
    <lineage>
        <taxon>Eukaryota</taxon>
        <taxon>Fungi</taxon>
        <taxon>Dikarya</taxon>
        <taxon>Ascomycota</taxon>
        <taxon>Pezizomycotina</taxon>
        <taxon>Sordariomycetes</taxon>
        <taxon>Sordariomycetidae</taxon>
        <taxon>Sordariales</taxon>
        <taxon>Lasiosphaeriaceae</taxon>
        <taxon>Cercophora</taxon>
    </lineage>
</organism>
<dbReference type="InterPro" id="IPR002347">
    <property type="entry name" value="SDR_fam"/>
</dbReference>
<evidence type="ECO:0000313" key="8">
    <source>
        <dbReference type="Proteomes" id="UP001286456"/>
    </source>
</evidence>
<feature type="compositionally biased region" description="Pro residues" evidence="5">
    <location>
        <begin position="70"/>
        <end position="80"/>
    </location>
</feature>
<comment type="similarity">
    <text evidence="1 4">Belongs to the short-chain dehydrogenases/reductases (SDR) family.</text>
</comment>
<dbReference type="SUPFAM" id="SSF51735">
    <property type="entry name" value="NAD(P)-binding Rossmann-fold domains"/>
    <property type="match status" value="1"/>
</dbReference>
<reference evidence="7" key="1">
    <citation type="journal article" date="2023" name="Mol. Phylogenet. Evol.">
        <title>Genome-scale phylogeny and comparative genomics of the fungal order Sordariales.</title>
        <authorList>
            <person name="Hensen N."/>
            <person name="Bonometti L."/>
            <person name="Westerberg I."/>
            <person name="Brannstrom I.O."/>
            <person name="Guillou S."/>
            <person name="Cros-Aarteil S."/>
            <person name="Calhoun S."/>
            <person name="Haridas S."/>
            <person name="Kuo A."/>
            <person name="Mondo S."/>
            <person name="Pangilinan J."/>
            <person name="Riley R."/>
            <person name="LaButti K."/>
            <person name="Andreopoulos B."/>
            <person name="Lipzen A."/>
            <person name="Chen C."/>
            <person name="Yan M."/>
            <person name="Daum C."/>
            <person name="Ng V."/>
            <person name="Clum A."/>
            <person name="Steindorff A."/>
            <person name="Ohm R.A."/>
            <person name="Martin F."/>
            <person name="Silar P."/>
            <person name="Natvig D.O."/>
            <person name="Lalanne C."/>
            <person name="Gautier V."/>
            <person name="Ament-Velasquez S.L."/>
            <person name="Kruys A."/>
            <person name="Hutchinson M.I."/>
            <person name="Powell A.J."/>
            <person name="Barry K."/>
            <person name="Miller A.N."/>
            <person name="Grigoriev I.V."/>
            <person name="Debuchy R."/>
            <person name="Gladieux P."/>
            <person name="Hiltunen Thoren M."/>
            <person name="Johannesson H."/>
        </authorList>
    </citation>
    <scope>NUCLEOTIDE SEQUENCE</scope>
    <source>
        <strain evidence="7">SMH4131-1</strain>
    </source>
</reference>
<dbReference type="SMART" id="SM00822">
    <property type="entry name" value="PKS_KR"/>
    <property type="match status" value="1"/>
</dbReference>
<dbReference type="PROSITE" id="PS00061">
    <property type="entry name" value="ADH_SHORT"/>
    <property type="match status" value="1"/>
</dbReference>
<evidence type="ECO:0000256" key="2">
    <source>
        <dbReference type="ARBA" id="ARBA00022857"/>
    </source>
</evidence>
<accession>A0AAE0M5W1</accession>
<name>A0AAE0M5W1_9PEZI</name>
<dbReference type="InterPro" id="IPR057326">
    <property type="entry name" value="KR_dom"/>
</dbReference>
<dbReference type="GO" id="GO:0006633">
    <property type="term" value="P:fatty acid biosynthetic process"/>
    <property type="evidence" value="ECO:0007669"/>
    <property type="project" value="TreeGrafter"/>
</dbReference>
<evidence type="ECO:0000256" key="1">
    <source>
        <dbReference type="ARBA" id="ARBA00006484"/>
    </source>
</evidence>
<dbReference type="AlphaFoldDB" id="A0AAE0M5W1"/>
<comment type="caution">
    <text evidence="7">The sequence shown here is derived from an EMBL/GenBank/DDBJ whole genome shotgun (WGS) entry which is preliminary data.</text>
</comment>
<reference evidence="7" key="2">
    <citation type="submission" date="2023-06" db="EMBL/GenBank/DDBJ databases">
        <authorList>
            <consortium name="Lawrence Berkeley National Laboratory"/>
            <person name="Haridas S."/>
            <person name="Hensen N."/>
            <person name="Bonometti L."/>
            <person name="Westerberg I."/>
            <person name="Brannstrom I.O."/>
            <person name="Guillou S."/>
            <person name="Cros-Aarteil S."/>
            <person name="Calhoun S."/>
            <person name="Kuo A."/>
            <person name="Mondo S."/>
            <person name="Pangilinan J."/>
            <person name="Riley R."/>
            <person name="Labutti K."/>
            <person name="Andreopoulos B."/>
            <person name="Lipzen A."/>
            <person name="Chen C."/>
            <person name="Yanf M."/>
            <person name="Daum C."/>
            <person name="Ng V."/>
            <person name="Clum A."/>
            <person name="Steindorff A."/>
            <person name="Ohm R."/>
            <person name="Martin F."/>
            <person name="Silar P."/>
            <person name="Natvig D."/>
            <person name="Lalanne C."/>
            <person name="Gautier V."/>
            <person name="Ament-Velasquez S.L."/>
            <person name="Kruys A."/>
            <person name="Hutchinson M.I."/>
            <person name="Powell A.J."/>
            <person name="Barry K."/>
            <person name="Miller A.N."/>
            <person name="Grigoriev I.V."/>
            <person name="Debuchy R."/>
            <person name="Gladieux P."/>
            <person name="Thoren M.H."/>
            <person name="Johannesson H."/>
        </authorList>
    </citation>
    <scope>NUCLEOTIDE SEQUENCE</scope>
    <source>
        <strain evidence="7">SMH4131-1</strain>
    </source>
</reference>
<dbReference type="GO" id="GO:0016616">
    <property type="term" value="F:oxidoreductase activity, acting on the CH-OH group of donors, NAD or NADP as acceptor"/>
    <property type="evidence" value="ECO:0007669"/>
    <property type="project" value="TreeGrafter"/>
</dbReference>
<protein>
    <recommendedName>
        <fullName evidence="6">Ketoreductase domain-containing protein</fullName>
    </recommendedName>
</protein>
<dbReference type="Proteomes" id="UP001286456">
    <property type="component" value="Unassembled WGS sequence"/>
</dbReference>
<dbReference type="PANTHER" id="PTHR42760">
    <property type="entry name" value="SHORT-CHAIN DEHYDROGENASES/REDUCTASES FAMILY MEMBER"/>
    <property type="match status" value="1"/>
</dbReference>
<feature type="domain" description="Ketoreductase" evidence="6">
    <location>
        <begin position="10"/>
        <end position="233"/>
    </location>
</feature>
<gene>
    <name evidence="7" type="ORF">B0T19DRAFT_244073</name>
</gene>
<dbReference type="GO" id="GO:0048038">
    <property type="term" value="F:quinone binding"/>
    <property type="evidence" value="ECO:0007669"/>
    <property type="project" value="TreeGrafter"/>
</dbReference>